<dbReference type="PANTHER" id="PTHR16517">
    <property type="entry name" value="TUBBY-RELATED"/>
    <property type="match status" value="1"/>
</dbReference>
<dbReference type="SUPFAM" id="SSF54518">
    <property type="entry name" value="Tubby C-terminal domain-like"/>
    <property type="match status" value="1"/>
</dbReference>
<dbReference type="Gene3D" id="3.20.90.10">
    <property type="entry name" value="Tubby Protein, Chain A"/>
    <property type="match status" value="1"/>
</dbReference>
<feature type="domain" description="Tubby C-terminal" evidence="3">
    <location>
        <begin position="119"/>
        <end position="405"/>
    </location>
</feature>
<evidence type="ECO:0000313" key="5">
    <source>
        <dbReference type="Proteomes" id="UP000265566"/>
    </source>
</evidence>
<organism evidence="4 5">
    <name type="scientific">Medicago truncatula</name>
    <name type="common">Barrel medic</name>
    <name type="synonym">Medicago tribuloides</name>
    <dbReference type="NCBI Taxonomy" id="3880"/>
    <lineage>
        <taxon>Eukaryota</taxon>
        <taxon>Viridiplantae</taxon>
        <taxon>Streptophyta</taxon>
        <taxon>Embryophyta</taxon>
        <taxon>Tracheophyta</taxon>
        <taxon>Spermatophyta</taxon>
        <taxon>Magnoliopsida</taxon>
        <taxon>eudicotyledons</taxon>
        <taxon>Gunneridae</taxon>
        <taxon>Pentapetalae</taxon>
        <taxon>rosids</taxon>
        <taxon>fabids</taxon>
        <taxon>Fabales</taxon>
        <taxon>Fabaceae</taxon>
        <taxon>Papilionoideae</taxon>
        <taxon>50 kb inversion clade</taxon>
        <taxon>NPAAA clade</taxon>
        <taxon>Hologalegina</taxon>
        <taxon>IRL clade</taxon>
        <taxon>Trifolieae</taxon>
        <taxon>Medicago</taxon>
    </lineage>
</organism>
<dbReference type="SUPFAM" id="SSF81383">
    <property type="entry name" value="F-box domain"/>
    <property type="match status" value="1"/>
</dbReference>
<dbReference type="AlphaFoldDB" id="A0A396GU36"/>
<protein>
    <submittedName>
        <fullName evidence="4">Putative transcription factor TUBBY family</fullName>
    </submittedName>
</protein>
<sequence>MFYVATECGNMSSKSLGRKLKGIKNGIGSIWSKHMFCRSNSHVALDVTPIEPIQQGQWASLPPELLLDIIRRVEKSETFWPARAVVIFCASVCKSWRSATLEIVKTPQQCGRITFPISVKQPGPCDYPIQCFIRRNKRTSTFLLYLGLEPSNNEGNKLLLAAKKIRRSEFVVSLAADDFSQASNKFVGKVRSNFWCTKFSIYDSQPPDNAAVQSNCRPSGILNSKQVSPRRAPACSHLVGTVSYEVVITTDTPRKINCIMNSIPTSALYEGGNTPTPTSLPPIFDIPFSCSPALKEKSPMKGSYHGSLSELPELSQSSIEPLTLINISRSYFDQLIQCRGRCSARVISIKNFQLGASVHLPHNVSRAELKRVILQFAKIEKDLFIMDYSYPLSAFQAFAICLTSMRAMHL</sequence>
<dbReference type="InterPro" id="IPR000007">
    <property type="entry name" value="Tubby_C"/>
</dbReference>
<reference evidence="5" key="1">
    <citation type="journal article" date="2018" name="Nat. Plants">
        <title>Whole-genome landscape of Medicago truncatula symbiotic genes.</title>
        <authorList>
            <person name="Pecrix Y."/>
            <person name="Staton S.E."/>
            <person name="Sallet E."/>
            <person name="Lelandais-Briere C."/>
            <person name="Moreau S."/>
            <person name="Carrere S."/>
            <person name="Blein T."/>
            <person name="Jardinaud M.F."/>
            <person name="Latrasse D."/>
            <person name="Zouine M."/>
            <person name="Zahm M."/>
            <person name="Kreplak J."/>
            <person name="Mayjonade B."/>
            <person name="Satge C."/>
            <person name="Perez M."/>
            <person name="Cauet S."/>
            <person name="Marande W."/>
            <person name="Chantry-Darmon C."/>
            <person name="Lopez-Roques C."/>
            <person name="Bouchez O."/>
            <person name="Berard A."/>
            <person name="Debelle F."/>
            <person name="Munos S."/>
            <person name="Bendahmane A."/>
            <person name="Berges H."/>
            <person name="Niebel A."/>
            <person name="Buitink J."/>
            <person name="Frugier F."/>
            <person name="Benhamed M."/>
            <person name="Crespi M."/>
            <person name="Gouzy J."/>
            <person name="Gamas P."/>
        </authorList>
    </citation>
    <scope>NUCLEOTIDE SEQUENCE [LARGE SCALE GENOMIC DNA]</scope>
    <source>
        <strain evidence="5">cv. Jemalong A17</strain>
    </source>
</reference>
<accession>A0A396GU36</accession>
<dbReference type="InterPro" id="IPR001810">
    <property type="entry name" value="F-box_dom"/>
</dbReference>
<dbReference type="EMBL" id="PSQE01000008">
    <property type="protein sequence ID" value="RHN42117.1"/>
    <property type="molecule type" value="Genomic_DNA"/>
</dbReference>
<dbReference type="PRINTS" id="PR01573">
    <property type="entry name" value="SUPERTUBBY"/>
</dbReference>
<comment type="caution">
    <text evidence="4">The sequence shown here is derived from an EMBL/GenBank/DDBJ whole genome shotgun (WGS) entry which is preliminary data.</text>
</comment>
<dbReference type="InterPro" id="IPR025659">
    <property type="entry name" value="Tubby-like_C"/>
</dbReference>
<comment type="similarity">
    <text evidence="1">Belongs to the TUB family.</text>
</comment>
<dbReference type="InterPro" id="IPR036047">
    <property type="entry name" value="F-box-like_dom_sf"/>
</dbReference>
<proteinExistence type="inferred from homology"/>
<evidence type="ECO:0000259" key="3">
    <source>
        <dbReference type="Pfam" id="PF01167"/>
    </source>
</evidence>
<dbReference type="Pfam" id="PF01167">
    <property type="entry name" value="Tub"/>
    <property type="match status" value="1"/>
</dbReference>
<evidence type="ECO:0000256" key="1">
    <source>
        <dbReference type="ARBA" id="ARBA00007129"/>
    </source>
</evidence>
<gene>
    <name evidence="4" type="ORF">MtrunA17_Chr8g0373361</name>
</gene>
<feature type="domain" description="F-box" evidence="2">
    <location>
        <begin position="58"/>
        <end position="99"/>
    </location>
</feature>
<evidence type="ECO:0000259" key="2">
    <source>
        <dbReference type="Pfam" id="PF00646"/>
    </source>
</evidence>
<evidence type="ECO:0000313" key="4">
    <source>
        <dbReference type="EMBL" id="RHN42117.1"/>
    </source>
</evidence>
<dbReference type="PANTHER" id="PTHR16517:SF142">
    <property type="entry name" value="TRANSCRIPTION FACTOR TUBBY FAMILY-RELATED"/>
    <property type="match status" value="1"/>
</dbReference>
<dbReference type="Proteomes" id="UP000265566">
    <property type="component" value="Chromosome 8"/>
</dbReference>
<dbReference type="Gramene" id="rna48516">
    <property type="protein sequence ID" value="RHN42117.1"/>
    <property type="gene ID" value="gene48516"/>
</dbReference>
<name>A0A396GU36_MEDTR</name>
<dbReference type="Pfam" id="PF00646">
    <property type="entry name" value="F-box"/>
    <property type="match status" value="1"/>
</dbReference>
<dbReference type="Gene3D" id="1.20.1280.50">
    <property type="match status" value="1"/>
</dbReference>